<feature type="domain" description="HTH cro/C1-type" evidence="2">
    <location>
        <begin position="57"/>
        <end position="111"/>
    </location>
</feature>
<dbReference type="PROSITE" id="PS50943">
    <property type="entry name" value="HTH_CROC1"/>
    <property type="match status" value="1"/>
</dbReference>
<dbReference type="SMART" id="SM00530">
    <property type="entry name" value="HTH_XRE"/>
    <property type="match status" value="1"/>
</dbReference>
<dbReference type="CDD" id="cd00093">
    <property type="entry name" value="HTH_XRE"/>
    <property type="match status" value="1"/>
</dbReference>
<name>A0A345BWF0_9BACI</name>
<dbReference type="SUPFAM" id="SSF47413">
    <property type="entry name" value="lambda repressor-like DNA-binding domains"/>
    <property type="match status" value="1"/>
</dbReference>
<dbReference type="EMBL" id="CP031092">
    <property type="protein sequence ID" value="AXF55281.1"/>
    <property type="molecule type" value="Genomic_DNA"/>
</dbReference>
<evidence type="ECO:0000313" key="3">
    <source>
        <dbReference type="EMBL" id="AXF55281.1"/>
    </source>
</evidence>
<protein>
    <submittedName>
        <fullName evidence="3">ImmA/IrrE family metallo-endopeptidase</fullName>
    </submittedName>
</protein>
<dbReference type="InterPro" id="IPR001387">
    <property type="entry name" value="Cro/C1-type_HTH"/>
</dbReference>
<dbReference type="InterPro" id="IPR010359">
    <property type="entry name" value="IrrE_HExxH"/>
</dbReference>
<organism evidence="3 4">
    <name type="scientific">Salicibibacter kimchii</name>
    <dbReference type="NCBI Taxonomy" id="2099786"/>
    <lineage>
        <taxon>Bacteria</taxon>
        <taxon>Bacillati</taxon>
        <taxon>Bacillota</taxon>
        <taxon>Bacilli</taxon>
        <taxon>Bacillales</taxon>
        <taxon>Bacillaceae</taxon>
        <taxon>Salicibibacter</taxon>
    </lineage>
</organism>
<evidence type="ECO:0000313" key="4">
    <source>
        <dbReference type="Proteomes" id="UP000252100"/>
    </source>
</evidence>
<keyword evidence="4" id="KW-1185">Reference proteome</keyword>
<reference evidence="3 4" key="1">
    <citation type="journal article" date="2018" name="J. Microbiol.">
        <title>Salicibibacter kimchii gen. nov., sp. nov., a moderately halophilic and alkalitolerant bacterium in the family Bacillaceae, isolated from kimchi.</title>
        <authorList>
            <person name="Jang J.Y."/>
            <person name="Oh Y.J."/>
            <person name="Lim S.K."/>
            <person name="Park H.K."/>
            <person name="Lee C."/>
            <person name="Kim J.Y."/>
            <person name="Lee M.A."/>
            <person name="Choi H.J."/>
        </authorList>
    </citation>
    <scope>NUCLEOTIDE SEQUENCE [LARGE SCALE GENOMIC DNA]</scope>
    <source>
        <strain evidence="3 4">NKC1-1</strain>
    </source>
</reference>
<dbReference type="Gene3D" id="1.10.10.2910">
    <property type="match status" value="1"/>
</dbReference>
<accession>A0A345BWF0</accession>
<dbReference type="PANTHER" id="PTHR43236">
    <property type="entry name" value="ANTITOXIN HIGA1"/>
    <property type="match status" value="1"/>
</dbReference>
<dbReference type="Pfam" id="PF06114">
    <property type="entry name" value="Peptidase_M78"/>
    <property type="match status" value="1"/>
</dbReference>
<dbReference type="Proteomes" id="UP000252100">
    <property type="component" value="Chromosome"/>
</dbReference>
<dbReference type="InterPro" id="IPR010982">
    <property type="entry name" value="Lambda_DNA-bd_dom_sf"/>
</dbReference>
<dbReference type="AlphaFoldDB" id="A0A345BWF0"/>
<sequence length="678" mass="78669">MFQREKEMLKKIGANTTYQKFFLRINRTREGISGISTVKGCVEAKNMEKTNFNGNRLREARIYRGYSITDLANKLDISKQMFSKYENNKSAPSFEMLLKLIDILKFPKDYFYESGLEVTTGNTYFKSLLSTTKRDRKMQNDRIKYLTVIRHLLEEYIDFPELDLPNLSIDDTDDIEDVTMKIRSHWNIMEEPIDNMVQLLEENGFVLTALKTDNKAIDAFGSNQDIKGSNYYVIVLGDDKRSFYRRQFTAAHELAHKVLHDPQLNTDDITKEEFKKIEEEANEFASAFLLPRDAFIKDVSMHPVNLNYYKHLKKKWKVSISAMIVRAHRLGVISTNQYSYLQRQISKRNWRTIEPFDDTKYLEEPVALRQAIELLLENGILDGEEFIRKLSKEYGLSLYREEVEMLLGLEEDYLKVEKNNGQVINMTDLRKSLEIPSAIRDSLTQFTSIAEKIEIPNIEIPTMDMPSISTITSSKDLVSDSMTKMIENQQIIANSFSPMPDISLPVQNFALTDFQESLNNLTDFISNTVRGINADLLDNFYNSTEVFRQSAVNARDQINSQGYIDEEDDLQQFVGEYLHDEELGDVTDYIQNNEDASEQLATVLDSFKTYTNDLVKSNKKIEVNQMEIKEDLKRAEERQDKRDFISFSLAIYTVIPDEEVANSIVLFLTFIFTMIFNV</sequence>
<dbReference type="KEGG" id="rue:DT065_04095"/>
<dbReference type="Gene3D" id="1.10.260.40">
    <property type="entry name" value="lambda repressor-like DNA-binding domains"/>
    <property type="match status" value="1"/>
</dbReference>
<dbReference type="GO" id="GO:0003677">
    <property type="term" value="F:DNA binding"/>
    <property type="evidence" value="ECO:0007669"/>
    <property type="project" value="InterPro"/>
</dbReference>
<evidence type="ECO:0000256" key="1">
    <source>
        <dbReference type="ARBA" id="ARBA00007227"/>
    </source>
</evidence>
<gene>
    <name evidence="3" type="ORF">DT065_04095</name>
</gene>
<evidence type="ECO:0000259" key="2">
    <source>
        <dbReference type="PROSITE" id="PS50943"/>
    </source>
</evidence>
<dbReference type="Pfam" id="PF01381">
    <property type="entry name" value="HTH_3"/>
    <property type="match status" value="1"/>
</dbReference>
<comment type="similarity">
    <text evidence="1">Belongs to the short-chain fatty acyl-CoA assimilation regulator (ScfR) family.</text>
</comment>
<dbReference type="PANTHER" id="PTHR43236:SF1">
    <property type="entry name" value="BLL7220 PROTEIN"/>
    <property type="match status" value="1"/>
</dbReference>
<dbReference type="InterPro" id="IPR052345">
    <property type="entry name" value="Rad_response_metalloprotease"/>
</dbReference>
<proteinExistence type="inferred from homology"/>